<evidence type="ECO:0000313" key="10">
    <source>
        <dbReference type="Proteomes" id="UP001165060"/>
    </source>
</evidence>
<evidence type="ECO:0000256" key="8">
    <source>
        <dbReference type="SAM" id="MobiDB-lite"/>
    </source>
</evidence>
<dbReference type="Pfam" id="PF04006">
    <property type="entry name" value="Mpp10"/>
    <property type="match status" value="1"/>
</dbReference>
<name>A0ABQ6NC02_9STRA</name>
<evidence type="ECO:0000256" key="2">
    <source>
        <dbReference type="ARBA" id="ARBA00022517"/>
    </source>
</evidence>
<protein>
    <recommendedName>
        <fullName evidence="7">U3 small nucleolar ribonucleoprotein protein MPP10</fullName>
    </recommendedName>
</protein>
<feature type="region of interest" description="Disordered" evidence="8">
    <location>
        <begin position="561"/>
        <end position="691"/>
    </location>
</feature>
<dbReference type="EMBL" id="BRYB01006641">
    <property type="protein sequence ID" value="GMI53982.1"/>
    <property type="molecule type" value="Genomic_DNA"/>
</dbReference>
<feature type="compositionally biased region" description="Basic residues" evidence="8">
    <location>
        <begin position="588"/>
        <end position="600"/>
    </location>
</feature>
<comment type="similarity">
    <text evidence="6 7">Belongs to the MPP10 family.</text>
</comment>
<evidence type="ECO:0000256" key="6">
    <source>
        <dbReference type="ARBA" id="ARBA00029455"/>
    </source>
</evidence>
<feature type="compositionally biased region" description="Low complexity" evidence="8">
    <location>
        <begin position="172"/>
        <end position="183"/>
    </location>
</feature>
<comment type="subcellular location">
    <subcellularLocation>
        <location evidence="1 7">Nucleus</location>
        <location evidence="1 7">Nucleolus</location>
    </subcellularLocation>
</comment>
<comment type="caution">
    <text evidence="9">The sequence shown here is derived from an EMBL/GenBank/DDBJ whole genome shotgun (WGS) entry which is preliminary data.</text>
</comment>
<accession>A0ABQ6NC02</accession>
<dbReference type="PIRSF" id="PIRSF017300">
    <property type="entry name" value="snoRNP_Mpp10"/>
    <property type="match status" value="1"/>
</dbReference>
<keyword evidence="5 7" id="KW-0687">Ribonucleoprotein</keyword>
<evidence type="ECO:0000256" key="4">
    <source>
        <dbReference type="ARBA" id="ARBA00023242"/>
    </source>
</evidence>
<reference evidence="9 10" key="1">
    <citation type="journal article" date="2023" name="Commun. Biol.">
        <title>Genome analysis of Parmales, the sister group of diatoms, reveals the evolutionary specialization of diatoms from phago-mixotrophs to photoautotrophs.</title>
        <authorList>
            <person name="Ban H."/>
            <person name="Sato S."/>
            <person name="Yoshikawa S."/>
            <person name="Yamada K."/>
            <person name="Nakamura Y."/>
            <person name="Ichinomiya M."/>
            <person name="Sato N."/>
            <person name="Blanc-Mathieu R."/>
            <person name="Endo H."/>
            <person name="Kuwata A."/>
            <person name="Ogata H."/>
        </authorList>
    </citation>
    <scope>NUCLEOTIDE SEQUENCE [LARGE SCALE GENOMIC DNA]</scope>
</reference>
<feature type="compositionally biased region" description="Acidic residues" evidence="8">
    <location>
        <begin position="245"/>
        <end position="260"/>
    </location>
</feature>
<dbReference type="PANTHER" id="PTHR17039">
    <property type="entry name" value="U3 SMALL NUCLEOLAR RIBONUCLEOPROTEIN PROTEIN MPP10"/>
    <property type="match status" value="1"/>
</dbReference>
<comment type="function">
    <text evidence="7">Involved in nucleolar processing of pre-18S ribosomal RNA.</text>
</comment>
<feature type="compositionally biased region" description="Acidic residues" evidence="8">
    <location>
        <begin position="210"/>
        <end position="222"/>
    </location>
</feature>
<dbReference type="PANTHER" id="PTHR17039:SF0">
    <property type="entry name" value="U3 SMALL NUCLEOLAR RIBONUCLEOPROTEIN PROTEIN MPP10"/>
    <property type="match status" value="1"/>
</dbReference>
<feature type="compositionally biased region" description="Acidic residues" evidence="8">
    <location>
        <begin position="162"/>
        <end position="171"/>
    </location>
</feature>
<proteinExistence type="inferred from homology"/>
<evidence type="ECO:0000256" key="7">
    <source>
        <dbReference type="PIRNR" id="PIRNR017300"/>
    </source>
</evidence>
<dbReference type="InterPro" id="IPR012173">
    <property type="entry name" value="Mpp10"/>
</dbReference>
<feature type="region of interest" description="Disordered" evidence="8">
    <location>
        <begin position="95"/>
        <end position="196"/>
    </location>
</feature>
<feature type="region of interest" description="Disordered" evidence="8">
    <location>
        <begin position="210"/>
        <end position="374"/>
    </location>
</feature>
<evidence type="ECO:0000256" key="1">
    <source>
        <dbReference type="ARBA" id="ARBA00004604"/>
    </source>
</evidence>
<evidence type="ECO:0000256" key="3">
    <source>
        <dbReference type="ARBA" id="ARBA00022552"/>
    </source>
</evidence>
<sequence length="691" mass="75677">MSPPPPAAPQLPFALSSLSSLLSSPPFLSSLLSPSPAPHPELLDALALLHASLEPEAELFTGCEPEAVWAQLEELNKKLLQGKRGLGRRVRKLEDVKIVDLGSDDDEEKSDEEGSDGGEEGSDDGEDDASDGSADSAARRARERMRRLEEMDGDGNMSEGGFSDEEEEADDASAASAASAASEDSGDPLGAPLRDGFFDIDELERFADEEEGFVMDADEERLYEDTKPKKGKGKGKARTYGGNGSDDDEEEEGGVDFDENDEKRHRTDAEMSVLASMYAADQDGYSDGEEEEPTAEDFFGKPDMKVVEKYKKRQEKEREEEEEEEEEEEGDGDEEEDDEDAPEKPRAQRKTPADTPASFESSAVTAKKSKIKAQTEQLEQEVLAEKPWSMKGEVSAEARPMDSLLEAAPDFEQAGKIAPEITVAHTESLEEIIKRRILAEDWDDVVPRELPSIGRRRGGEAPEVSQKKSKLGLGELYEREYLKKAVGVDVDANEKLSEAEIAKNEMRKLFAKLSSKLDALSNYHFTPRPVAEESDVKAVSAIVMEEAQPLGVATSDTVAPEEVFGGKRGRGSVLKGESEVEQAERKAQRNTKKKARRAKRAATEADEKLISKLQPGLGLNNPYEKRKVREDLARARSGGKVVDARADKNDDYNSSTKLFARLQKEGEAGGGGDTATDYKKGKSKKSSQLIM</sequence>
<feature type="compositionally biased region" description="Basic and acidic residues" evidence="8">
    <location>
        <begin position="576"/>
        <end position="587"/>
    </location>
</feature>
<evidence type="ECO:0000256" key="5">
    <source>
        <dbReference type="ARBA" id="ARBA00023274"/>
    </source>
</evidence>
<evidence type="ECO:0000313" key="9">
    <source>
        <dbReference type="EMBL" id="GMI53982.1"/>
    </source>
</evidence>
<keyword evidence="3 7" id="KW-0698">rRNA processing</keyword>
<feature type="compositionally biased region" description="Basic and acidic residues" evidence="8">
    <location>
        <begin position="601"/>
        <end position="610"/>
    </location>
</feature>
<feature type="compositionally biased region" description="Basic and acidic residues" evidence="8">
    <location>
        <begin position="623"/>
        <end position="634"/>
    </location>
</feature>
<feature type="compositionally biased region" description="Acidic residues" evidence="8">
    <location>
        <begin position="318"/>
        <end position="341"/>
    </location>
</feature>
<organism evidence="9 10">
    <name type="scientific">Tetraparma gracilis</name>
    <dbReference type="NCBI Taxonomy" id="2962635"/>
    <lineage>
        <taxon>Eukaryota</taxon>
        <taxon>Sar</taxon>
        <taxon>Stramenopiles</taxon>
        <taxon>Ochrophyta</taxon>
        <taxon>Bolidophyceae</taxon>
        <taxon>Parmales</taxon>
        <taxon>Triparmaceae</taxon>
        <taxon>Tetraparma</taxon>
    </lineage>
</organism>
<feature type="compositionally biased region" description="Basic and acidic residues" evidence="8">
    <location>
        <begin position="298"/>
        <end position="317"/>
    </location>
</feature>
<keyword evidence="10" id="KW-1185">Reference proteome</keyword>
<keyword evidence="4 7" id="KW-0539">Nucleus</keyword>
<dbReference type="Proteomes" id="UP001165060">
    <property type="component" value="Unassembled WGS sequence"/>
</dbReference>
<feature type="compositionally biased region" description="Acidic residues" evidence="8">
    <location>
        <begin position="102"/>
        <end position="130"/>
    </location>
</feature>
<feature type="compositionally biased region" description="Basic and acidic residues" evidence="8">
    <location>
        <begin position="642"/>
        <end position="651"/>
    </location>
</feature>
<keyword evidence="2 7" id="KW-0690">Ribosome biogenesis</keyword>
<feature type="compositionally biased region" description="Acidic residues" evidence="8">
    <location>
        <begin position="284"/>
        <end position="295"/>
    </location>
</feature>
<gene>
    <name evidence="9" type="ORF">TeGR_g3706</name>
</gene>